<dbReference type="Pfam" id="PF13918">
    <property type="entry name" value="PLDc_3"/>
    <property type="match status" value="1"/>
</dbReference>
<dbReference type="InterPro" id="IPR050874">
    <property type="entry name" value="Diverse_PLD-related"/>
</dbReference>
<evidence type="ECO:0000313" key="4">
    <source>
        <dbReference type="EMBL" id="RZF40999.1"/>
    </source>
</evidence>
<proteinExistence type="inferred from homology"/>
<dbReference type="CDD" id="cd09106">
    <property type="entry name" value="PLDc_vPLD3_4_5_like_1"/>
    <property type="match status" value="1"/>
</dbReference>
<dbReference type="AlphaFoldDB" id="A0A482X550"/>
<accession>A0A482X550</accession>
<organism evidence="4 5">
    <name type="scientific">Laodelphax striatellus</name>
    <name type="common">Small brown planthopper</name>
    <name type="synonym">Delphax striatella</name>
    <dbReference type="NCBI Taxonomy" id="195883"/>
    <lineage>
        <taxon>Eukaryota</taxon>
        <taxon>Metazoa</taxon>
        <taxon>Ecdysozoa</taxon>
        <taxon>Arthropoda</taxon>
        <taxon>Hexapoda</taxon>
        <taxon>Insecta</taxon>
        <taxon>Pterygota</taxon>
        <taxon>Neoptera</taxon>
        <taxon>Paraneoptera</taxon>
        <taxon>Hemiptera</taxon>
        <taxon>Auchenorrhyncha</taxon>
        <taxon>Fulgoroidea</taxon>
        <taxon>Delphacidae</taxon>
        <taxon>Criomorphinae</taxon>
        <taxon>Laodelphax</taxon>
    </lineage>
</organism>
<reference evidence="4 5" key="1">
    <citation type="journal article" date="2017" name="Gigascience">
        <title>Genome sequence of the small brown planthopper, Laodelphax striatellus.</title>
        <authorList>
            <person name="Zhu J."/>
            <person name="Jiang F."/>
            <person name="Wang X."/>
            <person name="Yang P."/>
            <person name="Bao Y."/>
            <person name="Zhao W."/>
            <person name="Wang W."/>
            <person name="Lu H."/>
            <person name="Wang Q."/>
            <person name="Cui N."/>
            <person name="Li J."/>
            <person name="Chen X."/>
            <person name="Luo L."/>
            <person name="Yu J."/>
            <person name="Kang L."/>
            <person name="Cui F."/>
        </authorList>
    </citation>
    <scope>NUCLEOTIDE SEQUENCE [LARGE SCALE GENOMIC DNA]</scope>
    <source>
        <strain evidence="4">Lst14</strain>
    </source>
</reference>
<dbReference type="PANTHER" id="PTHR10185:SF17">
    <property type="entry name" value="GM01519P-RELATED"/>
    <property type="match status" value="1"/>
</dbReference>
<dbReference type="PANTHER" id="PTHR10185">
    <property type="entry name" value="PHOSPHOLIPASE D - RELATED"/>
    <property type="match status" value="1"/>
</dbReference>
<dbReference type="InterPro" id="IPR001736">
    <property type="entry name" value="PLipase_D/transphosphatidylase"/>
</dbReference>
<evidence type="ECO:0000256" key="2">
    <source>
        <dbReference type="SAM" id="MobiDB-lite"/>
    </source>
</evidence>
<name>A0A482X550_LAOST</name>
<sequence>MPFLRRNSKSKLPTLQDGLFKIGCQAYHILVHDNNDNQIASYRTPAAVNPSDNPFVVIIPSSNPKAAQNRDKNKKRRFSRVFDSGPSHDFEDWDSHFMLRTDPDDFGRNDEFSLVESIPQGMSYRNGSTPFPSTFSVWSSMLEEATSTIEIASSYWTLRDSDVVPQSVGMRREHKFPGSDEGEKIFKGLLEAGTDRKLTIKIAQDLPAARHPNYDTEYLASVGVAQVRSLNFRKLVGAGILHTKLWIVDRKSAYVGSANLDWRSLTQVKEMGIYIKNCSCLVNDIGKIFDVYWMLGLPNAVVPSQWPDNVTTTFNKATPLPMSINSSNISIYASTSPPKFCPNGRTSDISAVLDVISKARKFIFIAVMDYFPLTIYSQHPKYWGVIDDALKTAAIENGAEVRLLISWWDHSRESAKYFLRSLVALTGAYPGLNISAKLFVVPSTAEQSQIPYARVNHNKYMVTKNQHLSVHRTGQEITSSLQEVSVL</sequence>
<dbReference type="InterPro" id="IPR032803">
    <property type="entry name" value="PLDc_3"/>
</dbReference>
<dbReference type="CDD" id="cd09107">
    <property type="entry name" value="PLDc_vPLD3_4_5_like_2"/>
    <property type="match status" value="1"/>
</dbReference>
<protein>
    <recommendedName>
        <fullName evidence="3">PLD phosphodiesterase domain-containing protein</fullName>
    </recommendedName>
</protein>
<keyword evidence="5" id="KW-1185">Reference proteome</keyword>
<evidence type="ECO:0000256" key="1">
    <source>
        <dbReference type="ARBA" id="ARBA00008664"/>
    </source>
</evidence>
<feature type="domain" description="PLD phosphodiesterase" evidence="3">
    <location>
        <begin position="237"/>
        <end position="264"/>
    </location>
</feature>
<comment type="caution">
    <text evidence="4">The sequence shown here is derived from an EMBL/GenBank/DDBJ whole genome shotgun (WGS) entry which is preliminary data.</text>
</comment>
<dbReference type="SUPFAM" id="SSF56024">
    <property type="entry name" value="Phospholipase D/nuclease"/>
    <property type="match status" value="2"/>
</dbReference>
<evidence type="ECO:0000313" key="5">
    <source>
        <dbReference type="Proteomes" id="UP000291343"/>
    </source>
</evidence>
<dbReference type="STRING" id="195883.A0A482X550"/>
<dbReference type="InParanoid" id="A0A482X550"/>
<dbReference type="EMBL" id="QKKF02017343">
    <property type="protein sequence ID" value="RZF40999.1"/>
    <property type="molecule type" value="Genomic_DNA"/>
</dbReference>
<dbReference type="SMR" id="A0A482X550"/>
<dbReference type="Proteomes" id="UP000291343">
    <property type="component" value="Unassembled WGS sequence"/>
</dbReference>
<comment type="similarity">
    <text evidence="1">Belongs to the phospholipase D family.</text>
</comment>
<feature type="region of interest" description="Disordered" evidence="2">
    <location>
        <begin position="61"/>
        <end position="81"/>
    </location>
</feature>
<dbReference type="SMART" id="SM00155">
    <property type="entry name" value="PLDc"/>
    <property type="match status" value="1"/>
</dbReference>
<dbReference type="OrthoDB" id="1923775at2759"/>
<dbReference type="Gene3D" id="3.30.870.10">
    <property type="entry name" value="Endonuclease Chain A"/>
    <property type="match status" value="2"/>
</dbReference>
<dbReference type="GO" id="GO:0003824">
    <property type="term" value="F:catalytic activity"/>
    <property type="evidence" value="ECO:0007669"/>
    <property type="project" value="InterPro"/>
</dbReference>
<dbReference type="PROSITE" id="PS50035">
    <property type="entry name" value="PLD"/>
    <property type="match status" value="1"/>
</dbReference>
<gene>
    <name evidence="4" type="ORF">LSTR_LSTR006302</name>
</gene>
<dbReference type="FunCoup" id="A0A482X550">
    <property type="interactions" value="261"/>
</dbReference>
<evidence type="ECO:0000259" key="3">
    <source>
        <dbReference type="PROSITE" id="PS50035"/>
    </source>
</evidence>